<reference evidence="1" key="1">
    <citation type="submission" date="2019-09" db="EMBL/GenBank/DDBJ databases">
        <title>Draft genome information of white flower Hibiscus syriacus.</title>
        <authorList>
            <person name="Kim Y.-M."/>
        </authorList>
    </citation>
    <scope>NUCLEOTIDE SEQUENCE [LARGE SCALE GENOMIC DNA]</scope>
    <source>
        <strain evidence="1">YM2019G1</strain>
    </source>
</reference>
<gene>
    <name evidence="1" type="ORF">F3Y22_tig00000916pilonHSYRG00331</name>
</gene>
<organism evidence="1 2">
    <name type="scientific">Hibiscus syriacus</name>
    <name type="common">Rose of Sharon</name>
    <dbReference type="NCBI Taxonomy" id="106335"/>
    <lineage>
        <taxon>Eukaryota</taxon>
        <taxon>Viridiplantae</taxon>
        <taxon>Streptophyta</taxon>
        <taxon>Embryophyta</taxon>
        <taxon>Tracheophyta</taxon>
        <taxon>Spermatophyta</taxon>
        <taxon>Magnoliopsida</taxon>
        <taxon>eudicotyledons</taxon>
        <taxon>Gunneridae</taxon>
        <taxon>Pentapetalae</taxon>
        <taxon>rosids</taxon>
        <taxon>malvids</taxon>
        <taxon>Malvales</taxon>
        <taxon>Malvaceae</taxon>
        <taxon>Malvoideae</taxon>
        <taxon>Hibiscus</taxon>
    </lineage>
</organism>
<dbReference type="EMBL" id="VEPZ02000082">
    <property type="protein sequence ID" value="KAE8733938.1"/>
    <property type="molecule type" value="Genomic_DNA"/>
</dbReference>
<name>A0A6A3D298_HIBSY</name>
<dbReference type="AlphaFoldDB" id="A0A6A3D298"/>
<dbReference type="Proteomes" id="UP000436088">
    <property type="component" value="Unassembled WGS sequence"/>
</dbReference>
<evidence type="ECO:0000313" key="1">
    <source>
        <dbReference type="EMBL" id="KAE8733938.1"/>
    </source>
</evidence>
<comment type="caution">
    <text evidence="1">The sequence shown here is derived from an EMBL/GenBank/DDBJ whole genome shotgun (WGS) entry which is preliminary data.</text>
</comment>
<keyword evidence="2" id="KW-1185">Reference proteome</keyword>
<protein>
    <submittedName>
        <fullName evidence="1">Uncharacterized protein</fullName>
    </submittedName>
</protein>
<evidence type="ECO:0000313" key="2">
    <source>
        <dbReference type="Proteomes" id="UP000436088"/>
    </source>
</evidence>
<accession>A0A6A3D298</accession>
<proteinExistence type="predicted"/>
<sequence>MIMRSTPSSLHSSHPSFLISASTSLPPLLGIVPTLSLLPLIPLFVHVFLALHIPSSSNTWYHSSKTMKTFFSSAPIDVVVSDPSIISADAFFICDCCMYPIFVGFIERFCYYRRSSLACFSSPSVPSECLLPLPYSLLNIADDLEYIFHLDPFGDSGLHRLELPMIREARLRVLVVCTIFHQGSNNFRSVFS</sequence>